<dbReference type="Pfam" id="PF05048">
    <property type="entry name" value="NosD"/>
    <property type="match status" value="1"/>
</dbReference>
<keyword evidence="4" id="KW-1185">Reference proteome</keyword>
<gene>
    <name evidence="3" type="ORF">AB1471_14370</name>
</gene>
<sequence>MKTSKNKGLVTAILLTFVGVLFLGIVTVLVFLFFNEKTIVVPDDADTIQEAVNGANPGDIIVVKASGGPYEGVTINTEDIKLIGIGKKKPVLDGNNVDPNGITIMNTSGVRVKNFIIQNFTITGISVSNSDGNMVKGNICNGSIDGIFVGDSNSNMIIGNTCSDNSIGIELDNSDTNLVQGNTVNGNSNGIVLQDDSGNNTIKGNTANDNDLDGITLSANSNDNDVLFNRAFGNMGDDISNFGVNNFKGNKCDNSNQFGICN</sequence>
<evidence type="ECO:0000313" key="3">
    <source>
        <dbReference type="EMBL" id="MEW9502975.1"/>
    </source>
</evidence>
<feature type="domain" description="Periplasmic copper-binding protein NosD beta helix" evidence="2">
    <location>
        <begin position="91"/>
        <end position="230"/>
    </location>
</feature>
<proteinExistence type="predicted"/>
<dbReference type="SUPFAM" id="SSF51126">
    <property type="entry name" value="Pectin lyase-like"/>
    <property type="match status" value="1"/>
</dbReference>
<dbReference type="SMART" id="SM00710">
    <property type="entry name" value="PbH1"/>
    <property type="match status" value="5"/>
</dbReference>
<dbReference type="InterPro" id="IPR006626">
    <property type="entry name" value="PbH1"/>
</dbReference>
<evidence type="ECO:0000259" key="2">
    <source>
        <dbReference type="Pfam" id="PF05048"/>
    </source>
</evidence>
<name>A0ABV3Q6I5_9BACL</name>
<organism evidence="3 4">
    <name type="scientific">Jeotgalibacillus marinus</name>
    <dbReference type="NCBI Taxonomy" id="86667"/>
    <lineage>
        <taxon>Bacteria</taxon>
        <taxon>Bacillati</taxon>
        <taxon>Bacillota</taxon>
        <taxon>Bacilli</taxon>
        <taxon>Bacillales</taxon>
        <taxon>Caryophanaceae</taxon>
        <taxon>Jeotgalibacillus</taxon>
    </lineage>
</organism>
<evidence type="ECO:0000313" key="4">
    <source>
        <dbReference type="Proteomes" id="UP001556040"/>
    </source>
</evidence>
<evidence type="ECO:0000256" key="1">
    <source>
        <dbReference type="SAM" id="Phobius"/>
    </source>
</evidence>
<comment type="caution">
    <text evidence="3">The sequence shown here is derived from an EMBL/GenBank/DDBJ whole genome shotgun (WGS) entry which is preliminary data.</text>
</comment>
<dbReference type="EMBL" id="JBFMIA010000019">
    <property type="protein sequence ID" value="MEW9502975.1"/>
    <property type="molecule type" value="Genomic_DNA"/>
</dbReference>
<dbReference type="InterPro" id="IPR012334">
    <property type="entry name" value="Pectin_lyas_fold"/>
</dbReference>
<keyword evidence="1" id="KW-1133">Transmembrane helix</keyword>
<dbReference type="InterPro" id="IPR022441">
    <property type="entry name" value="Para_beta_helix_rpt-2"/>
</dbReference>
<feature type="transmembrane region" description="Helical" evidence="1">
    <location>
        <begin position="12"/>
        <end position="34"/>
    </location>
</feature>
<reference evidence="3 4" key="1">
    <citation type="journal article" date="1979" name="Int. J. Syst. Evol. Microbiol.">
        <title>Bacillus globisporus subsp. marinus subsp. nov.</title>
        <authorList>
            <person name="Liu H."/>
        </authorList>
    </citation>
    <scope>NUCLEOTIDE SEQUENCE [LARGE SCALE GENOMIC DNA]</scope>
    <source>
        <strain evidence="3 4">DSM 1297</strain>
    </source>
</reference>
<dbReference type="Gene3D" id="2.160.20.10">
    <property type="entry name" value="Single-stranded right-handed beta-helix, Pectin lyase-like"/>
    <property type="match status" value="1"/>
</dbReference>
<accession>A0ABV3Q6I5</accession>
<keyword evidence="1" id="KW-0472">Membrane</keyword>
<dbReference type="NCBIfam" id="TIGR03804">
    <property type="entry name" value="para_beta_helix"/>
    <property type="match status" value="2"/>
</dbReference>
<dbReference type="InterPro" id="IPR011050">
    <property type="entry name" value="Pectin_lyase_fold/virulence"/>
</dbReference>
<dbReference type="RefSeq" id="WP_367780462.1">
    <property type="nucleotide sequence ID" value="NZ_JBFMIA010000019.1"/>
</dbReference>
<dbReference type="Proteomes" id="UP001556040">
    <property type="component" value="Unassembled WGS sequence"/>
</dbReference>
<keyword evidence="1" id="KW-0812">Transmembrane</keyword>
<protein>
    <submittedName>
        <fullName evidence="3">Right-handed parallel beta-helix repeat-containing protein</fullName>
    </submittedName>
</protein>
<dbReference type="InterPro" id="IPR007742">
    <property type="entry name" value="NosD_dom"/>
</dbReference>